<accession>A0A814PAR5</accession>
<reference evidence="9" key="1">
    <citation type="submission" date="2021-02" db="EMBL/GenBank/DDBJ databases">
        <authorList>
            <person name="Nowell W R."/>
        </authorList>
    </citation>
    <scope>NUCLEOTIDE SEQUENCE</scope>
</reference>
<dbReference type="EMBL" id="CAJOBA010001141">
    <property type="protein sequence ID" value="CAF3578763.1"/>
    <property type="molecule type" value="Genomic_DNA"/>
</dbReference>
<dbReference type="GO" id="GO:0002376">
    <property type="term" value="P:immune system process"/>
    <property type="evidence" value="ECO:0007669"/>
    <property type="project" value="UniProtKB-KW"/>
</dbReference>
<dbReference type="Proteomes" id="UP000682733">
    <property type="component" value="Unassembled WGS sequence"/>
</dbReference>
<evidence type="ECO:0000259" key="7">
    <source>
        <dbReference type="Pfam" id="PF20173"/>
    </source>
</evidence>
<evidence type="ECO:0000313" key="10">
    <source>
        <dbReference type="EMBL" id="CAF3578763.1"/>
    </source>
</evidence>
<protein>
    <recommendedName>
        <fullName evidence="7">RZ-type domain-containing protein</fullName>
    </recommendedName>
</protein>
<keyword evidence="4" id="KW-0863">Zinc-finger</keyword>
<sequence>MNSLSFDSNCEMPNNYPQHLMSRCLLGSQPNNNPIIAQMNRGKSEVQQRPTKGEMNKKGRFIYQCSKDCYYFEDCGMPNDRSKCPLCKNDIGSIRHGSYQLIQ</sequence>
<dbReference type="Proteomes" id="UP000681722">
    <property type="component" value="Unassembled WGS sequence"/>
</dbReference>
<evidence type="ECO:0000256" key="2">
    <source>
        <dbReference type="ARBA" id="ARBA00022490"/>
    </source>
</evidence>
<evidence type="ECO:0000256" key="5">
    <source>
        <dbReference type="ARBA" id="ARBA00022833"/>
    </source>
</evidence>
<dbReference type="InterPro" id="IPR046439">
    <property type="entry name" value="ZF_RZ_dom"/>
</dbReference>
<evidence type="ECO:0000256" key="3">
    <source>
        <dbReference type="ARBA" id="ARBA00022723"/>
    </source>
</evidence>
<keyword evidence="6" id="KW-0391">Immunity</keyword>
<dbReference type="Proteomes" id="UP000677228">
    <property type="component" value="Unassembled WGS sequence"/>
</dbReference>
<evidence type="ECO:0000313" key="12">
    <source>
        <dbReference type="Proteomes" id="UP000663829"/>
    </source>
</evidence>
<evidence type="ECO:0000313" key="8">
    <source>
        <dbReference type="EMBL" id="CAF0795719.1"/>
    </source>
</evidence>
<evidence type="ECO:0000256" key="1">
    <source>
        <dbReference type="ARBA" id="ARBA00004496"/>
    </source>
</evidence>
<evidence type="ECO:0000256" key="4">
    <source>
        <dbReference type="ARBA" id="ARBA00022771"/>
    </source>
</evidence>
<evidence type="ECO:0000313" key="11">
    <source>
        <dbReference type="EMBL" id="CAF3868471.1"/>
    </source>
</evidence>
<comment type="subcellular location">
    <subcellularLocation>
        <location evidence="1">Cytoplasm</location>
    </subcellularLocation>
</comment>
<evidence type="ECO:0000256" key="6">
    <source>
        <dbReference type="ARBA" id="ARBA00022859"/>
    </source>
</evidence>
<dbReference type="EMBL" id="CAJOBC010005575">
    <property type="protein sequence ID" value="CAF3868471.1"/>
    <property type="molecule type" value="Genomic_DNA"/>
</dbReference>
<proteinExistence type="predicted"/>
<dbReference type="Pfam" id="PF20173">
    <property type="entry name" value="ZnF_RZ-type"/>
    <property type="match status" value="1"/>
</dbReference>
<comment type="caution">
    <text evidence="9">The sequence shown here is derived from an EMBL/GenBank/DDBJ whole genome shotgun (WGS) entry which is preliminary data.</text>
</comment>
<dbReference type="OrthoDB" id="10219805at2759"/>
<feature type="domain" description="RZ-type" evidence="7">
    <location>
        <begin position="53"/>
        <end position="97"/>
    </location>
</feature>
<keyword evidence="5" id="KW-0862">Zinc</keyword>
<keyword evidence="2" id="KW-0963">Cytoplasm</keyword>
<dbReference type="EMBL" id="CAJNOQ010005575">
    <property type="protein sequence ID" value="CAF1103706.1"/>
    <property type="molecule type" value="Genomic_DNA"/>
</dbReference>
<dbReference type="GO" id="GO:0008270">
    <property type="term" value="F:zinc ion binding"/>
    <property type="evidence" value="ECO:0007669"/>
    <property type="project" value="UniProtKB-KW"/>
</dbReference>
<dbReference type="GO" id="GO:0005737">
    <property type="term" value="C:cytoplasm"/>
    <property type="evidence" value="ECO:0007669"/>
    <property type="project" value="UniProtKB-SubCell"/>
</dbReference>
<organism evidence="9 12">
    <name type="scientific">Didymodactylos carnosus</name>
    <dbReference type="NCBI Taxonomy" id="1234261"/>
    <lineage>
        <taxon>Eukaryota</taxon>
        <taxon>Metazoa</taxon>
        <taxon>Spiralia</taxon>
        <taxon>Gnathifera</taxon>
        <taxon>Rotifera</taxon>
        <taxon>Eurotatoria</taxon>
        <taxon>Bdelloidea</taxon>
        <taxon>Philodinida</taxon>
        <taxon>Philodinidae</taxon>
        <taxon>Didymodactylos</taxon>
    </lineage>
</organism>
<name>A0A814PAR5_9BILA</name>
<keyword evidence="3" id="KW-0479">Metal-binding</keyword>
<dbReference type="EMBL" id="CAJNOK010001141">
    <property type="protein sequence ID" value="CAF0795719.1"/>
    <property type="molecule type" value="Genomic_DNA"/>
</dbReference>
<gene>
    <name evidence="9" type="ORF">GPM918_LOCUS18878</name>
    <name evidence="8" type="ORF">OVA965_LOCUS4374</name>
    <name evidence="11" type="ORF">SRO942_LOCUS18875</name>
    <name evidence="10" type="ORF">TMI583_LOCUS4372</name>
</gene>
<dbReference type="Proteomes" id="UP000663829">
    <property type="component" value="Unassembled WGS sequence"/>
</dbReference>
<keyword evidence="12" id="KW-1185">Reference proteome</keyword>
<dbReference type="AlphaFoldDB" id="A0A814PAR5"/>
<evidence type="ECO:0000313" key="9">
    <source>
        <dbReference type="EMBL" id="CAF1103706.1"/>
    </source>
</evidence>